<keyword evidence="3" id="KW-1185">Reference proteome</keyword>
<organism evidence="2">
    <name type="scientific">Trichuris suis</name>
    <name type="common">pig whipworm</name>
    <dbReference type="NCBI Taxonomy" id="68888"/>
    <lineage>
        <taxon>Eukaryota</taxon>
        <taxon>Metazoa</taxon>
        <taxon>Ecdysozoa</taxon>
        <taxon>Nematoda</taxon>
        <taxon>Enoplea</taxon>
        <taxon>Dorylaimia</taxon>
        <taxon>Trichinellida</taxon>
        <taxon>Trichuridae</taxon>
        <taxon>Trichuris</taxon>
    </lineage>
</organism>
<reference evidence="2 3" key="1">
    <citation type="journal article" date="2014" name="Nat. Genet.">
        <title>Genome and transcriptome of the porcine whipworm Trichuris suis.</title>
        <authorList>
            <person name="Jex A.R."/>
            <person name="Nejsum P."/>
            <person name="Schwarz E.M."/>
            <person name="Hu L."/>
            <person name="Young N.D."/>
            <person name="Hall R.S."/>
            <person name="Korhonen P.K."/>
            <person name="Liao S."/>
            <person name="Thamsborg S."/>
            <person name="Xia J."/>
            <person name="Xu P."/>
            <person name="Wang S."/>
            <person name="Scheerlinck J.P."/>
            <person name="Hofmann A."/>
            <person name="Sternberg P.W."/>
            <person name="Wang J."/>
            <person name="Gasser R.B."/>
        </authorList>
    </citation>
    <scope>NUCLEOTIDE SEQUENCE [LARGE SCALE GENOMIC DNA]</scope>
    <source>
        <strain evidence="2">DCEP-RM93F</strain>
        <strain evidence="1">DCEP-RM93M</strain>
    </source>
</reference>
<dbReference type="EMBL" id="KL367484">
    <property type="protein sequence ID" value="KFD71016.1"/>
    <property type="molecule type" value="Genomic_DNA"/>
</dbReference>
<dbReference type="Proteomes" id="UP000030764">
    <property type="component" value="Unassembled WGS sequence"/>
</dbReference>
<sequence length="89" mass="10158">MARDRLEEMHFCIPWKGANESAIVSIEPTEVHTAHTDLRQVGCRLSKRACVKVAEARSNKIKKISPSSRVTSRQLEEKREKALLFIRIA</sequence>
<dbReference type="Proteomes" id="UP000030758">
    <property type="component" value="Unassembled WGS sequence"/>
</dbReference>
<gene>
    <name evidence="1" type="ORF">M513_02591</name>
    <name evidence="2" type="ORF">M514_02591</name>
</gene>
<dbReference type="EMBL" id="KL363193">
    <property type="protein sequence ID" value="KFD56487.1"/>
    <property type="molecule type" value="Genomic_DNA"/>
</dbReference>
<evidence type="ECO:0000313" key="2">
    <source>
        <dbReference type="EMBL" id="KFD71016.1"/>
    </source>
</evidence>
<proteinExistence type="predicted"/>
<dbReference type="AlphaFoldDB" id="A0A085NNH0"/>
<accession>A0A085NNH0</accession>
<evidence type="ECO:0000313" key="1">
    <source>
        <dbReference type="EMBL" id="KFD56487.1"/>
    </source>
</evidence>
<protein>
    <submittedName>
        <fullName evidence="2">Uncharacterized protein</fullName>
    </submittedName>
</protein>
<evidence type="ECO:0000313" key="3">
    <source>
        <dbReference type="Proteomes" id="UP000030764"/>
    </source>
</evidence>
<name>A0A085NNH0_9BILA</name>